<comment type="caution">
    <text evidence="2">The sequence shown here is derived from an EMBL/GenBank/DDBJ whole genome shotgun (WGS) entry which is preliminary data.</text>
</comment>
<dbReference type="Pfam" id="PF04525">
    <property type="entry name" value="LOR"/>
    <property type="match status" value="1"/>
</dbReference>
<comment type="similarity">
    <text evidence="1">Belongs to the LOR family.</text>
</comment>
<protein>
    <submittedName>
        <fullName evidence="2">LURP-one-related 10-like protein</fullName>
    </submittedName>
</protein>
<reference evidence="2" key="2">
    <citation type="submission" date="2022-01" db="EMBL/GenBank/DDBJ databases">
        <authorList>
            <person name="Yamashiro T."/>
            <person name="Shiraishi A."/>
            <person name="Satake H."/>
            <person name="Nakayama K."/>
        </authorList>
    </citation>
    <scope>NUCLEOTIDE SEQUENCE</scope>
</reference>
<gene>
    <name evidence="2" type="ORF">Tco_0677891</name>
</gene>
<keyword evidence="3" id="KW-1185">Reference proteome</keyword>
<evidence type="ECO:0000256" key="1">
    <source>
        <dbReference type="ARBA" id="ARBA00005437"/>
    </source>
</evidence>
<dbReference type="Gene3D" id="2.40.160.200">
    <property type="entry name" value="LURP1-related"/>
    <property type="match status" value="1"/>
</dbReference>
<reference evidence="2" key="1">
    <citation type="journal article" date="2022" name="Int. J. Mol. Sci.">
        <title>Draft Genome of Tanacetum Coccineum: Genomic Comparison of Closely Related Tanacetum-Family Plants.</title>
        <authorList>
            <person name="Yamashiro T."/>
            <person name="Shiraishi A."/>
            <person name="Nakayama K."/>
            <person name="Satake H."/>
        </authorList>
    </citation>
    <scope>NUCLEOTIDE SEQUENCE</scope>
</reference>
<dbReference type="Proteomes" id="UP001151760">
    <property type="component" value="Unassembled WGS sequence"/>
</dbReference>
<dbReference type="PANTHER" id="PTHR31087">
    <property type="match status" value="1"/>
</dbReference>
<sequence>MMAQRSSNAPPYVIGPHCMALNAYNVILVTHSRGDHSITDHDYKIMFKVNPVNKMLRDQLVLLDVCGKILITLREKVRSVHKRWNVFKGKSENISDIIFSVRKQNRIQCGTNLHVFLADKKSSEEFCDFNITGSWSKKNCSIYDSSRIIAQMRPMQATDRFTVTIFPNVDLAFVITLIATIDTMKTSNNDDDHCHARKVIAQVGKVGKVVAKGVVSIAGQVIGVNTSDND</sequence>
<evidence type="ECO:0000313" key="2">
    <source>
        <dbReference type="EMBL" id="GJS63327.1"/>
    </source>
</evidence>
<organism evidence="2 3">
    <name type="scientific">Tanacetum coccineum</name>
    <dbReference type="NCBI Taxonomy" id="301880"/>
    <lineage>
        <taxon>Eukaryota</taxon>
        <taxon>Viridiplantae</taxon>
        <taxon>Streptophyta</taxon>
        <taxon>Embryophyta</taxon>
        <taxon>Tracheophyta</taxon>
        <taxon>Spermatophyta</taxon>
        <taxon>Magnoliopsida</taxon>
        <taxon>eudicotyledons</taxon>
        <taxon>Gunneridae</taxon>
        <taxon>Pentapetalae</taxon>
        <taxon>asterids</taxon>
        <taxon>campanulids</taxon>
        <taxon>Asterales</taxon>
        <taxon>Asteraceae</taxon>
        <taxon>Asteroideae</taxon>
        <taxon>Anthemideae</taxon>
        <taxon>Anthemidinae</taxon>
        <taxon>Tanacetum</taxon>
    </lineage>
</organism>
<dbReference type="InterPro" id="IPR038595">
    <property type="entry name" value="LOR_sf"/>
</dbReference>
<dbReference type="EMBL" id="BQNB010009422">
    <property type="protein sequence ID" value="GJS63327.1"/>
    <property type="molecule type" value="Genomic_DNA"/>
</dbReference>
<dbReference type="SUPFAM" id="SSF54518">
    <property type="entry name" value="Tubby C-terminal domain-like"/>
    <property type="match status" value="1"/>
</dbReference>
<dbReference type="PANTHER" id="PTHR31087:SF122">
    <property type="entry name" value="TUBBY-LIKE PROTEIN"/>
    <property type="match status" value="1"/>
</dbReference>
<name>A0ABQ4XET3_9ASTR</name>
<dbReference type="InterPro" id="IPR025659">
    <property type="entry name" value="Tubby-like_C"/>
</dbReference>
<accession>A0ABQ4XET3</accession>
<proteinExistence type="inferred from homology"/>
<evidence type="ECO:0000313" key="3">
    <source>
        <dbReference type="Proteomes" id="UP001151760"/>
    </source>
</evidence>
<dbReference type="InterPro" id="IPR007612">
    <property type="entry name" value="LOR"/>
</dbReference>